<dbReference type="InterPro" id="IPR000157">
    <property type="entry name" value="TIR_dom"/>
</dbReference>
<accession>A0ABQ7WKH6</accession>
<gene>
    <name evidence="2" type="ORF">KY290_000653</name>
</gene>
<dbReference type="InterPro" id="IPR036397">
    <property type="entry name" value="RNaseH_sf"/>
</dbReference>
<feature type="domain" description="Integrase catalytic" evidence="1">
    <location>
        <begin position="159"/>
        <end position="279"/>
    </location>
</feature>
<dbReference type="Proteomes" id="UP000826656">
    <property type="component" value="Unassembled WGS sequence"/>
</dbReference>
<dbReference type="PANTHER" id="PTHR45835:SF91">
    <property type="entry name" value="RETROTRANSPOSON, TY3-GYPSY SUBCLASS-LIKE PROTEIN"/>
    <property type="match status" value="1"/>
</dbReference>
<dbReference type="Pfam" id="PF17921">
    <property type="entry name" value="Integrase_H2C2"/>
    <property type="match status" value="1"/>
</dbReference>
<dbReference type="InterPro" id="IPR012337">
    <property type="entry name" value="RNaseH-like_sf"/>
</dbReference>
<dbReference type="Gene3D" id="3.40.50.10140">
    <property type="entry name" value="Toll/interleukin-1 receptor homology (TIR) domain"/>
    <property type="match status" value="1"/>
</dbReference>
<dbReference type="InterPro" id="IPR041588">
    <property type="entry name" value="Integrase_H2C2"/>
</dbReference>
<dbReference type="SUPFAM" id="SSF52200">
    <property type="entry name" value="Toll/Interleukin receptor TIR domain"/>
    <property type="match status" value="1"/>
</dbReference>
<dbReference type="InterPro" id="IPR001584">
    <property type="entry name" value="Integrase_cat-core"/>
</dbReference>
<evidence type="ECO:0000259" key="1">
    <source>
        <dbReference type="PROSITE" id="PS50994"/>
    </source>
</evidence>
<dbReference type="PROSITE" id="PS50994">
    <property type="entry name" value="INTEGRASE"/>
    <property type="match status" value="1"/>
</dbReference>
<keyword evidence="3" id="KW-1185">Reference proteome</keyword>
<name>A0ABQ7WKH6_SOLTU</name>
<dbReference type="SUPFAM" id="SSF53098">
    <property type="entry name" value="Ribonuclease H-like"/>
    <property type="match status" value="1"/>
</dbReference>
<protein>
    <recommendedName>
        <fullName evidence="1">Integrase catalytic domain-containing protein</fullName>
    </recommendedName>
</protein>
<dbReference type="InterPro" id="IPR035897">
    <property type="entry name" value="Toll_tir_struct_dom_sf"/>
</dbReference>
<dbReference type="Gene3D" id="1.10.340.70">
    <property type="match status" value="1"/>
</dbReference>
<evidence type="ECO:0000313" key="2">
    <source>
        <dbReference type="EMBL" id="KAH0781055.1"/>
    </source>
</evidence>
<comment type="caution">
    <text evidence="2">The sequence shown here is derived from an EMBL/GenBank/DDBJ whole genome shotgun (WGS) entry which is preliminary data.</text>
</comment>
<dbReference type="Pfam" id="PF01582">
    <property type="entry name" value="TIR"/>
    <property type="match status" value="1"/>
</dbReference>
<evidence type="ECO:0000313" key="3">
    <source>
        <dbReference type="Proteomes" id="UP000826656"/>
    </source>
</evidence>
<sequence>MESSSSFASNSQYRPRWKYVVFLSFRGEDTRRNFTSHLYESLQYVFSQKDLYLRQRRWLELLKYYDMSILYHLGKANGVADALIRLSMGSTAHFEEGGDGVLRYQGRLCVPKVDELQERIMEETHSSRYSIHSGSTKMYCDLREVYWWSSMKNDIAEFVAKCPNCQQVKVEHQRPDGLPRSRRQHDSIWVIVDRMTKSAHFLSVKTTHSAEDYAKLYLQEVVRLHGVPVSIIYDRGAQFTAQFWKSFQNGLGSKVNLSTAFHSQIDGQAEYTIQTLEDMRTCRSPIGWFEVGEVGLIGPDLVHQAMEKVKVIQERLKTTRSRQKSYIDIRRRELEFEVDDWVYLKVLRMKGVMGFGKKGNLAPDHQVRKLRTKKVASVKVLWRNQFVEEATWEAEKDMKKRYSHFFESGEVPN</sequence>
<dbReference type="Gene3D" id="3.30.420.10">
    <property type="entry name" value="Ribonuclease H-like superfamily/Ribonuclease H"/>
    <property type="match status" value="1"/>
</dbReference>
<proteinExistence type="predicted"/>
<organism evidence="2 3">
    <name type="scientific">Solanum tuberosum</name>
    <name type="common">Potato</name>
    <dbReference type="NCBI Taxonomy" id="4113"/>
    <lineage>
        <taxon>Eukaryota</taxon>
        <taxon>Viridiplantae</taxon>
        <taxon>Streptophyta</taxon>
        <taxon>Embryophyta</taxon>
        <taxon>Tracheophyta</taxon>
        <taxon>Spermatophyta</taxon>
        <taxon>Magnoliopsida</taxon>
        <taxon>eudicotyledons</taxon>
        <taxon>Gunneridae</taxon>
        <taxon>Pentapetalae</taxon>
        <taxon>asterids</taxon>
        <taxon>lamiids</taxon>
        <taxon>Solanales</taxon>
        <taxon>Solanaceae</taxon>
        <taxon>Solanoideae</taxon>
        <taxon>Solaneae</taxon>
        <taxon>Solanum</taxon>
    </lineage>
</organism>
<dbReference type="PANTHER" id="PTHR45835">
    <property type="entry name" value="YALI0A06105P"/>
    <property type="match status" value="1"/>
</dbReference>
<dbReference type="EMBL" id="JAIVGD010000001">
    <property type="protein sequence ID" value="KAH0781055.1"/>
    <property type="molecule type" value="Genomic_DNA"/>
</dbReference>
<reference evidence="2 3" key="1">
    <citation type="journal article" date="2021" name="bioRxiv">
        <title>Chromosome-scale and haplotype-resolved genome assembly of a tetraploid potato cultivar.</title>
        <authorList>
            <person name="Sun H."/>
            <person name="Jiao W.-B."/>
            <person name="Krause K."/>
            <person name="Campoy J.A."/>
            <person name="Goel M."/>
            <person name="Folz-Donahue K."/>
            <person name="Kukat C."/>
            <person name="Huettel B."/>
            <person name="Schneeberger K."/>
        </authorList>
    </citation>
    <scope>NUCLEOTIDE SEQUENCE [LARGE SCALE GENOMIC DNA]</scope>
    <source>
        <strain evidence="2">SolTubOtavaFocal</strain>
        <tissue evidence="2">Leaves</tissue>
    </source>
</reference>